<keyword evidence="1" id="KW-0812">Transmembrane</keyword>
<sequence length="259" mass="26410">MSTQIDEGWTAEQRASFLGLDLRAMRRTMVVLAALAFVALASITVVVLVGLEVLAPAESIPLPLMLAGLGIGVVVGAAASVSLSLLISSRLALARPMVQQSVVVTSIVVVGYGAMSGAQALGGSPWLISVALGLTAWALVEGAWQHSVVFSALRTPTFPRRGLAMLAAQRAELGLGGHATVLGLSPTREALAGLSRAVVVISCAALMAFSPIVGLLAALVRLLADLADVAALTTQRHRLISIAPAVAAALLVVAVAALY</sequence>
<keyword evidence="1" id="KW-0472">Membrane</keyword>
<protein>
    <recommendedName>
        <fullName evidence="4">ABC transporter permease</fullName>
    </recommendedName>
</protein>
<gene>
    <name evidence="2" type="ORF">NNL39_09585</name>
</gene>
<feature type="transmembrane region" description="Helical" evidence="1">
    <location>
        <begin position="63"/>
        <end position="89"/>
    </location>
</feature>
<accession>A0ABY5FUD6</accession>
<proteinExistence type="predicted"/>
<reference evidence="2" key="1">
    <citation type="submission" date="2022-07" db="EMBL/GenBank/DDBJ databases">
        <title>Taxonomic analysis of Microcella humidisoli nov. sp., isolated from riverside soil.</title>
        <authorList>
            <person name="Molina K.M."/>
            <person name="Kim S.B."/>
        </authorList>
    </citation>
    <scope>NUCLEOTIDE SEQUENCE</scope>
    <source>
        <strain evidence="2">MMS21-STM10</strain>
    </source>
</reference>
<evidence type="ECO:0000313" key="2">
    <source>
        <dbReference type="EMBL" id="UTT61921.1"/>
    </source>
</evidence>
<dbReference type="RefSeq" id="WP_255159062.1">
    <property type="nucleotide sequence ID" value="NZ_CP101497.1"/>
</dbReference>
<evidence type="ECO:0000313" key="3">
    <source>
        <dbReference type="Proteomes" id="UP001060039"/>
    </source>
</evidence>
<keyword evidence="3" id="KW-1185">Reference proteome</keyword>
<evidence type="ECO:0008006" key="4">
    <source>
        <dbReference type="Google" id="ProtNLM"/>
    </source>
</evidence>
<feature type="transmembrane region" description="Helical" evidence="1">
    <location>
        <begin position="101"/>
        <end position="120"/>
    </location>
</feature>
<evidence type="ECO:0000256" key="1">
    <source>
        <dbReference type="SAM" id="Phobius"/>
    </source>
</evidence>
<feature type="transmembrane region" description="Helical" evidence="1">
    <location>
        <begin position="197"/>
        <end position="219"/>
    </location>
</feature>
<dbReference type="EMBL" id="CP101497">
    <property type="protein sequence ID" value="UTT61921.1"/>
    <property type="molecule type" value="Genomic_DNA"/>
</dbReference>
<dbReference type="Proteomes" id="UP001060039">
    <property type="component" value="Chromosome"/>
</dbReference>
<organism evidence="2 3">
    <name type="scientific">Microcella humidisoli</name>
    <dbReference type="NCBI Taxonomy" id="2963406"/>
    <lineage>
        <taxon>Bacteria</taxon>
        <taxon>Bacillati</taxon>
        <taxon>Actinomycetota</taxon>
        <taxon>Actinomycetes</taxon>
        <taxon>Micrococcales</taxon>
        <taxon>Microbacteriaceae</taxon>
        <taxon>Microcella</taxon>
    </lineage>
</organism>
<feature type="transmembrane region" description="Helical" evidence="1">
    <location>
        <begin position="30"/>
        <end position="51"/>
    </location>
</feature>
<keyword evidence="1" id="KW-1133">Transmembrane helix</keyword>
<name>A0ABY5FUD6_9MICO</name>
<feature type="transmembrane region" description="Helical" evidence="1">
    <location>
        <begin position="239"/>
        <end position="258"/>
    </location>
</feature>